<gene>
    <name evidence="1" type="ORF">EJK80_06660</name>
</gene>
<dbReference type="RefSeq" id="WP_141628900.1">
    <property type="nucleotide sequence ID" value="NZ_VHIR01000008.1"/>
</dbReference>
<name>A0A540R7P4_9CORY</name>
<evidence type="ECO:0000313" key="2">
    <source>
        <dbReference type="Proteomes" id="UP000318080"/>
    </source>
</evidence>
<dbReference type="STRING" id="1686286.GCA_900092335_02433"/>
<sequence>MNRVLITEPLRTREEFFAALGKMHFVGDSPAPSNLDALADFVREFRVDVIVAADMALELHDYTELVRVLEAEGVKLVR</sequence>
<dbReference type="EMBL" id="VHIR01000008">
    <property type="protein sequence ID" value="TQE43444.1"/>
    <property type="molecule type" value="Genomic_DNA"/>
</dbReference>
<keyword evidence="2" id="KW-1185">Reference proteome</keyword>
<dbReference type="AlphaFoldDB" id="A0A540R7P4"/>
<evidence type="ECO:0000313" key="1">
    <source>
        <dbReference type="EMBL" id="TQE43444.1"/>
    </source>
</evidence>
<comment type="caution">
    <text evidence="1">The sequence shown here is derived from an EMBL/GenBank/DDBJ whole genome shotgun (WGS) entry which is preliminary data.</text>
</comment>
<organism evidence="1 2">
    <name type="scientific">Corynebacterium phoceense</name>
    <dbReference type="NCBI Taxonomy" id="1686286"/>
    <lineage>
        <taxon>Bacteria</taxon>
        <taxon>Bacillati</taxon>
        <taxon>Actinomycetota</taxon>
        <taxon>Actinomycetes</taxon>
        <taxon>Mycobacteriales</taxon>
        <taxon>Corynebacteriaceae</taxon>
        <taxon>Corynebacterium</taxon>
    </lineage>
</organism>
<accession>A0A540R7P4</accession>
<dbReference type="Proteomes" id="UP000318080">
    <property type="component" value="Unassembled WGS sequence"/>
</dbReference>
<reference evidence="1 2" key="1">
    <citation type="submission" date="2019-06" db="EMBL/GenBank/DDBJ databases">
        <title>Draft genome of C. phoceense Strain 272.</title>
        <authorList>
            <person name="Pacheco L.G.C."/>
            <person name="Barberis C.M."/>
            <person name="Almuzara M.N."/>
            <person name="Traglia G.M."/>
            <person name="Santos C.S."/>
            <person name="Rocha D.J.P.G."/>
            <person name="Aguiar E.R.G.R."/>
            <person name="Vay C.A."/>
        </authorList>
    </citation>
    <scope>NUCLEOTIDE SEQUENCE [LARGE SCALE GENOMIC DNA]</scope>
    <source>
        <strain evidence="1 2">272</strain>
    </source>
</reference>
<protein>
    <recommendedName>
        <fullName evidence="3">Competence protein ComFC</fullName>
    </recommendedName>
</protein>
<evidence type="ECO:0008006" key="3">
    <source>
        <dbReference type="Google" id="ProtNLM"/>
    </source>
</evidence>
<proteinExistence type="predicted"/>